<reference evidence="2 3" key="1">
    <citation type="submission" date="2024-05" db="EMBL/GenBank/DDBJ databases">
        <authorList>
            <person name="Wallberg A."/>
        </authorList>
    </citation>
    <scope>NUCLEOTIDE SEQUENCE [LARGE SCALE GENOMIC DNA]</scope>
</reference>
<gene>
    <name evidence="2" type="ORF">MNOR_LOCUS788</name>
</gene>
<sequence>VPMHFEFEMRLIQILFMTFCLQEALCITCYRCTNDVSIDDNNRPFDPDCGSLQYDGITVDLDYDYCIIVLWENGALSRGVFNATSGYEDGECRDYLSTWGWGECLCTQDLCNTGNFCEQCDFPWVPPTTAEQTTTAHVTTTPITATSTSEPEATTTEGSGLICYHCADCSNIDDSIPVIQDSSFSSCVSTVFLNSEHVIRGGSKEPRPDGECEQFEATFSCWCSSDNCNDQTFSQIMDLSWKIINYF</sequence>
<name>A0AAV2PIY5_MEGNR</name>
<comment type="caution">
    <text evidence="2">The sequence shown here is derived from an EMBL/GenBank/DDBJ whole genome shotgun (WGS) entry which is preliminary data.</text>
</comment>
<organism evidence="2 3">
    <name type="scientific">Meganyctiphanes norvegica</name>
    <name type="common">Northern krill</name>
    <name type="synonym">Thysanopoda norvegica</name>
    <dbReference type="NCBI Taxonomy" id="48144"/>
    <lineage>
        <taxon>Eukaryota</taxon>
        <taxon>Metazoa</taxon>
        <taxon>Ecdysozoa</taxon>
        <taxon>Arthropoda</taxon>
        <taxon>Crustacea</taxon>
        <taxon>Multicrustacea</taxon>
        <taxon>Malacostraca</taxon>
        <taxon>Eumalacostraca</taxon>
        <taxon>Eucarida</taxon>
        <taxon>Euphausiacea</taxon>
        <taxon>Euphausiidae</taxon>
        <taxon>Meganyctiphanes</taxon>
    </lineage>
</organism>
<feature type="chain" id="PRO_5043898305" evidence="1">
    <location>
        <begin position="27"/>
        <end position="247"/>
    </location>
</feature>
<protein>
    <submittedName>
        <fullName evidence="2">Uncharacterized protein</fullName>
    </submittedName>
</protein>
<feature type="signal peptide" evidence="1">
    <location>
        <begin position="1"/>
        <end position="26"/>
    </location>
</feature>
<accession>A0AAV2PIY5</accession>
<feature type="non-terminal residue" evidence="2">
    <location>
        <position position="1"/>
    </location>
</feature>
<proteinExistence type="predicted"/>
<dbReference type="Proteomes" id="UP001497623">
    <property type="component" value="Unassembled WGS sequence"/>
</dbReference>
<keyword evidence="3" id="KW-1185">Reference proteome</keyword>
<dbReference type="AlphaFoldDB" id="A0AAV2PIY5"/>
<evidence type="ECO:0000313" key="2">
    <source>
        <dbReference type="EMBL" id="CAL4059745.1"/>
    </source>
</evidence>
<dbReference type="EMBL" id="CAXKWB010000187">
    <property type="protein sequence ID" value="CAL4059745.1"/>
    <property type="molecule type" value="Genomic_DNA"/>
</dbReference>
<evidence type="ECO:0000313" key="3">
    <source>
        <dbReference type="Proteomes" id="UP001497623"/>
    </source>
</evidence>
<keyword evidence="1" id="KW-0732">Signal</keyword>
<evidence type="ECO:0000256" key="1">
    <source>
        <dbReference type="SAM" id="SignalP"/>
    </source>
</evidence>